<protein>
    <submittedName>
        <fullName evidence="1">Uncharacterized protein</fullName>
    </submittedName>
</protein>
<reference evidence="1 2" key="1">
    <citation type="submission" date="2019-01" db="EMBL/GenBank/DDBJ databases">
        <authorList>
            <person name="Chen W.-M."/>
        </authorList>
    </citation>
    <scope>NUCLEOTIDE SEQUENCE [LARGE SCALE GENOMIC DNA]</scope>
    <source>
        <strain evidence="1 2">FSY-9</strain>
    </source>
</reference>
<keyword evidence="2" id="KW-1185">Reference proteome</keyword>
<evidence type="ECO:0000313" key="2">
    <source>
        <dbReference type="Proteomes" id="UP000282837"/>
    </source>
</evidence>
<evidence type="ECO:0000313" key="1">
    <source>
        <dbReference type="EMBL" id="RVU03817.1"/>
    </source>
</evidence>
<dbReference type="AlphaFoldDB" id="A0A437N1L2"/>
<dbReference type="EMBL" id="SACO01000012">
    <property type="protein sequence ID" value="RVU03817.1"/>
    <property type="molecule type" value="Genomic_DNA"/>
</dbReference>
<dbReference type="Proteomes" id="UP000282837">
    <property type="component" value="Unassembled WGS sequence"/>
</dbReference>
<organism evidence="1 2">
    <name type="scientific">Novosphingobium umbonatum</name>
    <dbReference type="NCBI Taxonomy" id="1908524"/>
    <lineage>
        <taxon>Bacteria</taxon>
        <taxon>Pseudomonadati</taxon>
        <taxon>Pseudomonadota</taxon>
        <taxon>Alphaproteobacteria</taxon>
        <taxon>Sphingomonadales</taxon>
        <taxon>Sphingomonadaceae</taxon>
        <taxon>Novosphingobium</taxon>
    </lineage>
</organism>
<gene>
    <name evidence="1" type="ORF">EOE18_14695</name>
</gene>
<proteinExistence type="predicted"/>
<accession>A0A437N1L2</accession>
<sequence>MRKVSDSEWERDVKWTVENFRHRQTKIQKTLFLHSTGVVREYDEAGMEGFSRQIVMSYRPDIYLNKKPEFKKLEKLRREVSKILESDDAVSILISNGMDPKFQMDMAYFAYGNLYKGKHPKAGPKPQNHYLAVATALLEIYPMIAGREAGSNQDHNFVMLLGQIYTDLEGGTATGRTAANPQHYARKAIERARKTPCANYPENSVD</sequence>
<dbReference type="RefSeq" id="WP_127710854.1">
    <property type="nucleotide sequence ID" value="NZ_SACO01000012.1"/>
</dbReference>
<name>A0A437N1L2_9SPHN</name>
<comment type="caution">
    <text evidence="1">The sequence shown here is derived from an EMBL/GenBank/DDBJ whole genome shotgun (WGS) entry which is preliminary data.</text>
</comment>